<dbReference type="Pfam" id="PF03781">
    <property type="entry name" value="FGE-sulfatase"/>
    <property type="match status" value="1"/>
</dbReference>
<dbReference type="GO" id="GO:0006508">
    <property type="term" value="P:proteolysis"/>
    <property type="evidence" value="ECO:0007669"/>
    <property type="project" value="InterPro"/>
</dbReference>
<dbReference type="InterPro" id="IPR051043">
    <property type="entry name" value="Sulfatase_Mod_Factor_Kinase"/>
</dbReference>
<dbReference type="Pfam" id="PF00656">
    <property type="entry name" value="Peptidase_C14"/>
    <property type="match status" value="1"/>
</dbReference>
<dbReference type="GO" id="GO:0120147">
    <property type="term" value="F:formylglycine-generating oxidase activity"/>
    <property type="evidence" value="ECO:0007669"/>
    <property type="project" value="TreeGrafter"/>
</dbReference>
<feature type="domain" description="Sulfatase-modifying factor enzyme-like" evidence="3">
    <location>
        <begin position="529"/>
        <end position="754"/>
    </location>
</feature>
<protein>
    <submittedName>
        <fullName evidence="4">SUMF1/EgtB/PvdO family nonheme iron enzyme</fullName>
    </submittedName>
</protein>
<dbReference type="InterPro" id="IPR011600">
    <property type="entry name" value="Pept_C14_caspase"/>
</dbReference>
<dbReference type="InterPro" id="IPR016187">
    <property type="entry name" value="CTDL_fold"/>
</dbReference>
<dbReference type="RefSeq" id="WP_281481255.1">
    <property type="nucleotide sequence ID" value="NZ_CP124543.1"/>
</dbReference>
<dbReference type="SUPFAM" id="SSF52129">
    <property type="entry name" value="Caspase-like"/>
    <property type="match status" value="1"/>
</dbReference>
<dbReference type="Proteomes" id="UP001223520">
    <property type="component" value="Chromosome"/>
</dbReference>
<dbReference type="SUPFAM" id="SSF56436">
    <property type="entry name" value="C-type lectin-like"/>
    <property type="match status" value="1"/>
</dbReference>
<sequence length="761" mass="86554">MGRNWAIAIGINRYENLRSLNFAKRDASVMATWFQQEARFEQVFLFTDDSPSIAVNPPIPTQPTFGHLRRFLRAQFENTLLKPEDNLWFFFAGHGNRYQDKDYLMFSDSDPGDIEHTAISVDYVTQRLRRSGADNVVLFLDACRDESSRSGLGIGEQRHQGVITFYSCTANQKSWEIEELQHGAFTYSLLEALRLQGEANCATVERLAQYLSYQVPAINTRYGKETQNPYWQAEPPYKMYFILLEQTATLRDVEPLKYQASQAENRGDLSLAKQLWVRVLAVSRGDWDAIEAIERIAVRQRGSFEPIISISEPETSSKGGRSVSSEQVEQPLLAQKQAEYEILQQIQQAEYGQKLLYYQEEFLKTIEAGISFDSYNSRQKLKKIQRTLKLRIAETVAIEAKFALLVEVIAIEARLASLAETIKSSIQQPIPTQPTQERITRQKFLKWAGLGSAGLVTAVVGREIFKGLLPISVAKPKYILSKEKVFGLPLWTVEFETVTVDEKGEVIKRYPNKQAKFFKENLGNGVTLEMVSIPSGSFKMGSPSGEKSRTSDESPQHDVNVPAFFMGRFEVTQEQYQKVMSKNPSNFKGKKRPVEQVSWNDAIEFCKKLSDKTGRKYRLPSEAEWEYACRAGTKTPFHFGETITTELANYNGDYIYASEPKGNKRGETIEVESFPPNGFGLYDMHGNVWEWCQDTRHDSYEKAPGNGSAWIDSNSYSRLLRGGSWSSNPSNCRSGSRFNGSRDNYYYYCGFRVVCTAGRIL</sequence>
<evidence type="ECO:0000259" key="3">
    <source>
        <dbReference type="Pfam" id="PF03781"/>
    </source>
</evidence>
<evidence type="ECO:0000313" key="5">
    <source>
        <dbReference type="Proteomes" id="UP001223520"/>
    </source>
</evidence>
<feature type="region of interest" description="Disordered" evidence="1">
    <location>
        <begin position="537"/>
        <end position="557"/>
    </location>
</feature>
<evidence type="ECO:0000256" key="1">
    <source>
        <dbReference type="SAM" id="MobiDB-lite"/>
    </source>
</evidence>
<dbReference type="EMBL" id="CP124543">
    <property type="protein sequence ID" value="WGV23926.1"/>
    <property type="molecule type" value="Genomic_DNA"/>
</dbReference>
<dbReference type="Gene3D" id="3.40.50.1460">
    <property type="match status" value="1"/>
</dbReference>
<evidence type="ECO:0000259" key="2">
    <source>
        <dbReference type="Pfam" id="PF00656"/>
    </source>
</evidence>
<dbReference type="InterPro" id="IPR005532">
    <property type="entry name" value="SUMF_dom"/>
</dbReference>
<accession>A0AAJ6P7U2</accession>
<dbReference type="AlphaFoldDB" id="A0AAJ6P7U2"/>
<evidence type="ECO:0000313" key="4">
    <source>
        <dbReference type="EMBL" id="WGV23926.1"/>
    </source>
</evidence>
<proteinExistence type="predicted"/>
<name>A0AAJ6P7U2_9CYAN</name>
<dbReference type="InterPro" id="IPR042095">
    <property type="entry name" value="SUMF_sf"/>
</dbReference>
<dbReference type="KEGG" id="hbq:QI031_19215"/>
<dbReference type="PANTHER" id="PTHR23150:SF19">
    <property type="entry name" value="FORMYLGLYCINE-GENERATING ENZYME"/>
    <property type="match status" value="1"/>
</dbReference>
<feature type="domain" description="Peptidase C14 caspase" evidence="2">
    <location>
        <begin position="3"/>
        <end position="234"/>
    </location>
</feature>
<reference evidence="4 5" key="1">
    <citation type="journal article" date="2023" name="Limnol Oceanogr Lett">
        <title>Environmental adaptations by the intertidal Antarctic cyanobacterium Halotia branconii CENA392 as revealed using long-read genome sequencing.</title>
        <authorList>
            <person name="Dextro R.B."/>
            <person name="Delbaje E."/>
            <person name="Freitas P.N.N."/>
            <person name="Geraldes V."/>
            <person name="Pinto E."/>
            <person name="Long P.F."/>
            <person name="Fiore M.F."/>
        </authorList>
    </citation>
    <scope>NUCLEOTIDE SEQUENCE [LARGE SCALE GENOMIC DNA]</scope>
    <source>
        <strain evidence="4 5">CENA392</strain>
    </source>
</reference>
<dbReference type="PANTHER" id="PTHR23150">
    <property type="entry name" value="SULFATASE MODIFYING FACTOR 1, 2"/>
    <property type="match status" value="1"/>
</dbReference>
<dbReference type="Gene3D" id="3.90.1580.10">
    <property type="entry name" value="paralog of FGE (formylglycine-generating enzyme)"/>
    <property type="match status" value="1"/>
</dbReference>
<dbReference type="InterPro" id="IPR029030">
    <property type="entry name" value="Caspase-like_dom_sf"/>
</dbReference>
<dbReference type="GO" id="GO:0004197">
    <property type="term" value="F:cysteine-type endopeptidase activity"/>
    <property type="evidence" value="ECO:0007669"/>
    <property type="project" value="InterPro"/>
</dbReference>
<feature type="compositionally biased region" description="Basic and acidic residues" evidence="1">
    <location>
        <begin position="546"/>
        <end position="556"/>
    </location>
</feature>
<gene>
    <name evidence="4" type="ORF">QI031_19215</name>
</gene>
<organism evidence="4 5">
    <name type="scientific">Halotia branconii CENA392</name>
    <dbReference type="NCBI Taxonomy" id="1539056"/>
    <lineage>
        <taxon>Bacteria</taxon>
        <taxon>Bacillati</taxon>
        <taxon>Cyanobacteriota</taxon>
        <taxon>Cyanophyceae</taxon>
        <taxon>Nostocales</taxon>
        <taxon>Nodulariaceae</taxon>
        <taxon>Halotia</taxon>
    </lineage>
</organism>
<keyword evidence="5" id="KW-1185">Reference proteome</keyword>